<evidence type="ECO:0000256" key="2">
    <source>
        <dbReference type="HAMAP-Rule" id="MF_00518"/>
    </source>
</evidence>
<proteinExistence type="inferred from homology"/>
<gene>
    <name evidence="2 3" type="primary">dtd</name>
    <name evidence="3" type="ORF">Fi14EGH31_06090</name>
</gene>
<dbReference type="GO" id="GO:0005737">
    <property type="term" value="C:cytoplasm"/>
    <property type="evidence" value="ECO:0007669"/>
    <property type="project" value="UniProtKB-SubCell"/>
</dbReference>
<evidence type="ECO:0000256" key="1">
    <source>
        <dbReference type="ARBA" id="ARBA00009673"/>
    </source>
</evidence>
<reference evidence="4" key="1">
    <citation type="submission" date="2020-09" db="EMBL/GenBank/DDBJ databases">
        <title>Complete genome sequencing of Faecalibacillus intestinalis strain 14EGH31.</title>
        <authorList>
            <person name="Sakamoto M."/>
            <person name="Murakami T."/>
            <person name="Mori H."/>
        </authorList>
    </citation>
    <scope>NUCLEOTIDE SEQUENCE [LARGE SCALE GENOMIC DNA]</scope>
    <source>
        <strain evidence="4">14EGH31</strain>
    </source>
</reference>
<protein>
    <recommendedName>
        <fullName evidence="2">D-aminoacyl-tRNA deacylase</fullName>
        <shortName evidence="2">DTD</shortName>
        <ecNumber evidence="2">3.1.1.96</ecNumber>
    </recommendedName>
    <alternativeName>
        <fullName evidence="2">Gly-tRNA(Ala) deacylase</fullName>
        <ecNumber evidence="2">3.1.1.-</ecNumber>
    </alternativeName>
</protein>
<dbReference type="Proteomes" id="UP000593842">
    <property type="component" value="Chromosome"/>
</dbReference>
<keyword evidence="2" id="KW-0820">tRNA-binding</keyword>
<dbReference type="Pfam" id="PF02580">
    <property type="entry name" value="Tyr_Deacylase"/>
    <property type="match status" value="1"/>
</dbReference>
<feature type="short sequence motif" description="Gly-cisPro motif, important for rejection of L-amino acids" evidence="2">
    <location>
        <begin position="139"/>
        <end position="140"/>
    </location>
</feature>
<dbReference type="PANTHER" id="PTHR10472">
    <property type="entry name" value="D-TYROSYL-TRNA TYR DEACYLASE"/>
    <property type="match status" value="1"/>
</dbReference>
<dbReference type="EC" id="3.1.1.-" evidence="2"/>
<organism evidence="3 4">
    <name type="scientific">Faecalibacillus intestinalis</name>
    <dbReference type="NCBI Taxonomy" id="1982626"/>
    <lineage>
        <taxon>Bacteria</taxon>
        <taxon>Bacillati</taxon>
        <taxon>Bacillota</taxon>
        <taxon>Erysipelotrichia</taxon>
        <taxon>Erysipelotrichales</taxon>
        <taxon>Coprobacillaceae</taxon>
        <taxon>Faecalibacillus</taxon>
    </lineage>
</organism>
<comment type="similarity">
    <text evidence="1 2">Belongs to the DTD family.</text>
</comment>
<dbReference type="PANTHER" id="PTHR10472:SF5">
    <property type="entry name" value="D-AMINOACYL-TRNA DEACYLASE 1"/>
    <property type="match status" value="1"/>
</dbReference>
<dbReference type="GO" id="GO:0000049">
    <property type="term" value="F:tRNA binding"/>
    <property type="evidence" value="ECO:0007669"/>
    <property type="project" value="UniProtKB-UniRule"/>
</dbReference>
<dbReference type="AlphaFoldDB" id="A0A7I8DW90"/>
<evidence type="ECO:0000313" key="3">
    <source>
        <dbReference type="EMBL" id="BCL56897.1"/>
    </source>
</evidence>
<dbReference type="CDD" id="cd00563">
    <property type="entry name" value="Dtyr_deacylase"/>
    <property type="match status" value="1"/>
</dbReference>
<dbReference type="FunFam" id="3.50.80.10:FF:000001">
    <property type="entry name" value="D-aminoacyl-tRNA deacylase"/>
    <property type="match status" value="1"/>
</dbReference>
<dbReference type="GO" id="GO:0106026">
    <property type="term" value="F:Gly-tRNA(Ala) deacylase activity"/>
    <property type="evidence" value="ECO:0007669"/>
    <property type="project" value="UniProtKB-UniRule"/>
</dbReference>
<dbReference type="GO" id="GO:0019478">
    <property type="term" value="P:D-amino acid catabolic process"/>
    <property type="evidence" value="ECO:0007669"/>
    <property type="project" value="UniProtKB-UniRule"/>
</dbReference>
<comment type="subcellular location">
    <subcellularLocation>
        <location evidence="2">Cytoplasm</location>
    </subcellularLocation>
</comment>
<keyword evidence="2" id="KW-0694">RNA-binding</keyword>
<comment type="catalytic activity">
    <reaction evidence="2">
        <text>glycyl-tRNA(Ala) + H2O = tRNA(Ala) + glycine + H(+)</text>
        <dbReference type="Rhea" id="RHEA:53744"/>
        <dbReference type="Rhea" id="RHEA-COMP:9657"/>
        <dbReference type="Rhea" id="RHEA-COMP:13640"/>
        <dbReference type="ChEBI" id="CHEBI:15377"/>
        <dbReference type="ChEBI" id="CHEBI:15378"/>
        <dbReference type="ChEBI" id="CHEBI:57305"/>
        <dbReference type="ChEBI" id="CHEBI:78442"/>
        <dbReference type="ChEBI" id="CHEBI:78522"/>
    </reaction>
</comment>
<accession>A0A7I8DW90</accession>
<dbReference type="GO" id="GO:0051500">
    <property type="term" value="F:D-tyrosyl-tRNA(Tyr) deacylase activity"/>
    <property type="evidence" value="ECO:0007669"/>
    <property type="project" value="TreeGrafter"/>
</dbReference>
<dbReference type="EC" id="3.1.1.96" evidence="2"/>
<comment type="domain">
    <text evidence="2">A Gly-cisPro motif from one monomer fits into the active site of the other monomer to allow specific chiral rejection of L-amino acids.</text>
</comment>
<dbReference type="Gene3D" id="3.50.80.10">
    <property type="entry name" value="D-tyrosyl-tRNA(Tyr) deacylase"/>
    <property type="match status" value="1"/>
</dbReference>
<comment type="subunit">
    <text evidence="2">Homodimer.</text>
</comment>
<sequence>MNMRLVVQRVSEASVEIEGEINGQIKQGFMVLVGITNDDNEEIVDKMINKLINLRIFEDENEKLNLSLMDIKGEILSISQFTLYANCKKGRRPSFLDAAKPEISKPLYEYFNKALENAGVHTETGIFGAMMKVSLINDGPTTIILDSKEII</sequence>
<evidence type="ECO:0000313" key="4">
    <source>
        <dbReference type="Proteomes" id="UP000593842"/>
    </source>
</evidence>
<dbReference type="HAMAP" id="MF_00518">
    <property type="entry name" value="Deacylase_Dtd"/>
    <property type="match status" value="1"/>
</dbReference>
<dbReference type="InterPro" id="IPR003732">
    <property type="entry name" value="Daa-tRNA_deacyls_DTD"/>
</dbReference>
<dbReference type="EMBL" id="AP024085">
    <property type="protein sequence ID" value="BCL56897.1"/>
    <property type="molecule type" value="Genomic_DNA"/>
</dbReference>
<comment type="function">
    <text evidence="2">An aminoacyl-tRNA editing enzyme that deacylates mischarged D-aminoacyl-tRNAs. Also deacylates mischarged glycyl-tRNA(Ala), protecting cells against glycine mischarging by AlaRS. Acts via tRNA-based rather than protein-based catalysis; rejects L-amino acids rather than detecting D-amino acids in the active site. By recycling D-aminoacyl-tRNA to D-amino acids and free tRNA molecules, this enzyme counteracts the toxicity associated with the formation of D-aminoacyl-tRNA entities in vivo and helps enforce protein L-homochirality.</text>
</comment>
<comment type="catalytic activity">
    <reaction evidence="2">
        <text>a D-aminoacyl-tRNA + H2O = a tRNA + a D-alpha-amino acid + H(+)</text>
        <dbReference type="Rhea" id="RHEA:13953"/>
        <dbReference type="Rhea" id="RHEA-COMP:10123"/>
        <dbReference type="Rhea" id="RHEA-COMP:10124"/>
        <dbReference type="ChEBI" id="CHEBI:15377"/>
        <dbReference type="ChEBI" id="CHEBI:15378"/>
        <dbReference type="ChEBI" id="CHEBI:59871"/>
        <dbReference type="ChEBI" id="CHEBI:78442"/>
        <dbReference type="ChEBI" id="CHEBI:79333"/>
        <dbReference type="EC" id="3.1.1.96"/>
    </reaction>
</comment>
<dbReference type="GO" id="GO:0043908">
    <property type="term" value="F:Ser(Gly)-tRNA(Ala) hydrolase activity"/>
    <property type="evidence" value="ECO:0007669"/>
    <property type="project" value="UniProtKB-UniRule"/>
</dbReference>
<dbReference type="NCBIfam" id="TIGR00256">
    <property type="entry name" value="D-aminoacyl-tRNA deacylase"/>
    <property type="match status" value="1"/>
</dbReference>
<keyword evidence="2" id="KW-0378">Hydrolase</keyword>
<keyword evidence="2" id="KW-0963">Cytoplasm</keyword>
<dbReference type="KEGG" id="fit:Fi14EGH31_06090"/>
<name>A0A7I8DW90_9FIRM</name>
<dbReference type="SUPFAM" id="SSF69500">
    <property type="entry name" value="DTD-like"/>
    <property type="match status" value="1"/>
</dbReference>
<dbReference type="InterPro" id="IPR023509">
    <property type="entry name" value="DTD-like_sf"/>
</dbReference>